<reference evidence="1" key="1">
    <citation type="journal article" date="2022" name="Int. J. Mol. Sci.">
        <title>Draft Genome of Tanacetum Coccineum: Genomic Comparison of Closely Related Tanacetum-Family Plants.</title>
        <authorList>
            <person name="Yamashiro T."/>
            <person name="Shiraishi A."/>
            <person name="Nakayama K."/>
            <person name="Satake H."/>
        </authorList>
    </citation>
    <scope>NUCLEOTIDE SEQUENCE</scope>
</reference>
<accession>A0ABQ5GAU9</accession>
<dbReference type="Proteomes" id="UP001151760">
    <property type="component" value="Unassembled WGS sequence"/>
</dbReference>
<organism evidence="1 2">
    <name type="scientific">Tanacetum coccineum</name>
    <dbReference type="NCBI Taxonomy" id="301880"/>
    <lineage>
        <taxon>Eukaryota</taxon>
        <taxon>Viridiplantae</taxon>
        <taxon>Streptophyta</taxon>
        <taxon>Embryophyta</taxon>
        <taxon>Tracheophyta</taxon>
        <taxon>Spermatophyta</taxon>
        <taxon>Magnoliopsida</taxon>
        <taxon>eudicotyledons</taxon>
        <taxon>Gunneridae</taxon>
        <taxon>Pentapetalae</taxon>
        <taxon>asterids</taxon>
        <taxon>campanulids</taxon>
        <taxon>Asterales</taxon>
        <taxon>Asteraceae</taxon>
        <taxon>Asteroideae</taxon>
        <taxon>Anthemideae</taxon>
        <taxon>Anthemidinae</taxon>
        <taxon>Tanacetum</taxon>
    </lineage>
</organism>
<dbReference type="EMBL" id="BQNB010018292">
    <property type="protein sequence ID" value="GJT72796.1"/>
    <property type="molecule type" value="Genomic_DNA"/>
</dbReference>
<comment type="caution">
    <text evidence="1">The sequence shown here is derived from an EMBL/GenBank/DDBJ whole genome shotgun (WGS) entry which is preliminary data.</text>
</comment>
<evidence type="ECO:0000313" key="2">
    <source>
        <dbReference type="Proteomes" id="UP001151760"/>
    </source>
</evidence>
<gene>
    <name evidence="1" type="ORF">Tco_1032082</name>
</gene>
<name>A0ABQ5GAU9_9ASTR</name>
<sequence length="132" mass="14948">MEKPQRPQGQNLFPRFKLCTIQLVANDSTIPSIKEDELYKWMTLSKILGSSRERGKAISRRKSVERPVDGIGKSHFPMFHGSNNSSDPIIFLGAPLCPQVEAKFLSEHLGWIPKSHSLVSQESILSLSERFR</sequence>
<keyword evidence="2" id="KW-1185">Reference proteome</keyword>
<proteinExistence type="predicted"/>
<reference evidence="1" key="2">
    <citation type="submission" date="2022-01" db="EMBL/GenBank/DDBJ databases">
        <authorList>
            <person name="Yamashiro T."/>
            <person name="Shiraishi A."/>
            <person name="Satake H."/>
            <person name="Nakayama K."/>
        </authorList>
    </citation>
    <scope>NUCLEOTIDE SEQUENCE</scope>
</reference>
<protein>
    <recommendedName>
        <fullName evidence="3">Ribosomal protein L10</fullName>
    </recommendedName>
</protein>
<evidence type="ECO:0008006" key="3">
    <source>
        <dbReference type="Google" id="ProtNLM"/>
    </source>
</evidence>
<evidence type="ECO:0000313" key="1">
    <source>
        <dbReference type="EMBL" id="GJT72796.1"/>
    </source>
</evidence>